<organism evidence="4 5">
    <name type="scientific">Chitinophaga barathri</name>
    <dbReference type="NCBI Taxonomy" id="1647451"/>
    <lineage>
        <taxon>Bacteria</taxon>
        <taxon>Pseudomonadati</taxon>
        <taxon>Bacteroidota</taxon>
        <taxon>Chitinophagia</taxon>
        <taxon>Chitinophagales</taxon>
        <taxon>Chitinophagaceae</taxon>
        <taxon>Chitinophaga</taxon>
    </lineage>
</organism>
<proteinExistence type="predicted"/>
<dbReference type="RefSeq" id="WP_120517003.1">
    <property type="nucleotide sequence ID" value="NZ_QXZY01000007.1"/>
</dbReference>
<dbReference type="Gene3D" id="2.40.160.20">
    <property type="match status" value="1"/>
</dbReference>
<comment type="caution">
    <text evidence="4">The sequence shown here is derived from an EMBL/GenBank/DDBJ whole genome shotgun (WGS) entry which is preliminary data.</text>
</comment>
<keyword evidence="1 2" id="KW-0732">Signal</keyword>
<evidence type="ECO:0000256" key="2">
    <source>
        <dbReference type="SAM" id="SignalP"/>
    </source>
</evidence>
<feature type="chain" id="PRO_5018283943" description="Outer membrane protein beta-barrel domain-containing protein" evidence="2">
    <location>
        <begin position="21"/>
        <end position="216"/>
    </location>
</feature>
<feature type="signal peptide" evidence="2">
    <location>
        <begin position="1"/>
        <end position="20"/>
    </location>
</feature>
<name>A0A3N4MBA5_9BACT</name>
<dbReference type="Proteomes" id="UP000279089">
    <property type="component" value="Unassembled WGS sequence"/>
</dbReference>
<protein>
    <recommendedName>
        <fullName evidence="3">Outer membrane protein beta-barrel domain-containing protein</fullName>
    </recommendedName>
</protein>
<dbReference type="SUPFAM" id="SSF56925">
    <property type="entry name" value="OMPA-like"/>
    <property type="match status" value="1"/>
</dbReference>
<sequence length="216" mass="24137">MKNILFTGILALFLAGNASAQSFGTMESSSRPTGTWSNLWGLSWEISIPTNNDFLTKTSFAGGKFEYRHFFPGKPLSLGVSVSWNSYEEYIPTQTITYDEGSRAITTDMDRVIYTVPIAAIGHYYFNYGKTAMPYVGLGIGTQYSEQDIYYNIFLDEETNWGFLVRPEVGVLIAPGQKNWGILAGASYSFATNKNDAFQIDNLKNFSFNIGLFLAY</sequence>
<dbReference type="InterPro" id="IPR027385">
    <property type="entry name" value="Beta-barrel_OMP"/>
</dbReference>
<evidence type="ECO:0000313" key="5">
    <source>
        <dbReference type="Proteomes" id="UP000279089"/>
    </source>
</evidence>
<evidence type="ECO:0000256" key="1">
    <source>
        <dbReference type="ARBA" id="ARBA00022729"/>
    </source>
</evidence>
<feature type="domain" description="Outer membrane protein beta-barrel" evidence="3">
    <location>
        <begin position="9"/>
        <end position="212"/>
    </location>
</feature>
<evidence type="ECO:0000313" key="4">
    <source>
        <dbReference type="EMBL" id="RPD40685.1"/>
    </source>
</evidence>
<dbReference type="InterPro" id="IPR011250">
    <property type="entry name" value="OMP/PagP_B-barrel"/>
</dbReference>
<gene>
    <name evidence="4" type="ORF">EG028_11650</name>
</gene>
<dbReference type="EMBL" id="RMBX01000006">
    <property type="protein sequence ID" value="RPD40685.1"/>
    <property type="molecule type" value="Genomic_DNA"/>
</dbReference>
<keyword evidence="5" id="KW-1185">Reference proteome</keyword>
<evidence type="ECO:0000259" key="3">
    <source>
        <dbReference type="Pfam" id="PF13505"/>
    </source>
</evidence>
<reference evidence="5" key="1">
    <citation type="submission" date="2018-11" db="EMBL/GenBank/DDBJ databases">
        <title>Chitinophaga lutea sp.nov., isolate from arsenic contaminated soil.</title>
        <authorList>
            <person name="Zong Y."/>
        </authorList>
    </citation>
    <scope>NUCLEOTIDE SEQUENCE [LARGE SCALE GENOMIC DNA]</scope>
    <source>
        <strain evidence="5">YLT18</strain>
    </source>
</reference>
<dbReference type="Pfam" id="PF13505">
    <property type="entry name" value="OMP_b-brl"/>
    <property type="match status" value="1"/>
</dbReference>
<dbReference type="OrthoDB" id="1094316at2"/>
<dbReference type="AlphaFoldDB" id="A0A3N4MBA5"/>
<accession>A0A3N4MBA5</accession>